<proteinExistence type="predicted"/>
<evidence type="ECO:0000313" key="2">
    <source>
        <dbReference type="EMBL" id="EQB18029.1"/>
    </source>
</evidence>
<dbReference type="Gene3D" id="3.10.450.50">
    <property type="match status" value="1"/>
</dbReference>
<accession>T0J7U4</accession>
<dbReference type="InterPro" id="IPR032710">
    <property type="entry name" value="NTF2-like_dom_sf"/>
</dbReference>
<feature type="domain" description="DUF4440" evidence="1">
    <location>
        <begin position="20"/>
        <end position="131"/>
    </location>
</feature>
<dbReference type="SUPFAM" id="SSF54427">
    <property type="entry name" value="NTF2-like"/>
    <property type="match status" value="1"/>
</dbReference>
<dbReference type="PATRIC" id="fig|1096930.3.peg.1130"/>
<evidence type="ECO:0000313" key="3">
    <source>
        <dbReference type="Proteomes" id="UP000015527"/>
    </source>
</evidence>
<dbReference type="Proteomes" id="UP000015527">
    <property type="component" value="Unassembled WGS sequence"/>
</dbReference>
<dbReference type="EMBL" id="ATHL01000046">
    <property type="protein sequence ID" value="EQB18029.1"/>
    <property type="molecule type" value="Genomic_DNA"/>
</dbReference>
<organism evidence="2 3">
    <name type="scientific">Novosphingobium lindaniclasticum LE124</name>
    <dbReference type="NCBI Taxonomy" id="1096930"/>
    <lineage>
        <taxon>Bacteria</taxon>
        <taxon>Pseudomonadati</taxon>
        <taxon>Pseudomonadota</taxon>
        <taxon>Alphaproteobacteria</taxon>
        <taxon>Sphingomonadales</taxon>
        <taxon>Sphingomonadaceae</taxon>
        <taxon>Novosphingobium</taxon>
    </lineage>
</organism>
<keyword evidence="3" id="KW-1185">Reference proteome</keyword>
<dbReference type="Pfam" id="PF14534">
    <property type="entry name" value="DUF4440"/>
    <property type="match status" value="1"/>
</dbReference>
<dbReference type="InterPro" id="IPR027843">
    <property type="entry name" value="DUF4440"/>
</dbReference>
<gene>
    <name evidence="2" type="ORF">L284_05720</name>
</gene>
<dbReference type="AlphaFoldDB" id="T0J7U4"/>
<evidence type="ECO:0000259" key="1">
    <source>
        <dbReference type="Pfam" id="PF14534"/>
    </source>
</evidence>
<dbReference type="eggNOG" id="COG4319">
    <property type="taxonomic scope" value="Bacteria"/>
</dbReference>
<sequence length="140" mass="15244">MPRSGRLRRRPGVSASELAIRARRAAFNRAIAEGDAGAIAPLLARDCVMLTGTDSAVISGRMGQVKVWRREFAGPARLIYTRTTERVVLSPVEPIALEHGHWDGIDSTSDVLTASGVYTAKWRELGGEWVIEAEVFLTLG</sequence>
<comment type="caution">
    <text evidence="2">The sequence shown here is derived from an EMBL/GenBank/DDBJ whole genome shotgun (WGS) entry which is preliminary data.</text>
</comment>
<name>T0J7U4_9SPHN</name>
<protein>
    <recommendedName>
        <fullName evidence="1">DUF4440 domain-containing protein</fullName>
    </recommendedName>
</protein>
<reference evidence="2 3" key="1">
    <citation type="journal article" date="2013" name="Genome Announc.">
        <title>Genome Sequence of Novosphingobium lindaniclasticum LE124T, Isolated from a Hexachlorocyclohexane Dumpsite.</title>
        <authorList>
            <person name="Saxena A."/>
            <person name="Nayyar N."/>
            <person name="Sangwan N."/>
            <person name="Kumari R."/>
            <person name="Khurana J.P."/>
            <person name="Lal R."/>
        </authorList>
    </citation>
    <scope>NUCLEOTIDE SEQUENCE [LARGE SCALE GENOMIC DNA]</scope>
    <source>
        <strain evidence="2 3">LE124</strain>
    </source>
</reference>